<evidence type="ECO:0000313" key="5">
    <source>
        <dbReference type="EMBL" id="RMW50599.1"/>
    </source>
</evidence>
<proteinExistence type="predicted"/>
<evidence type="ECO:0000259" key="1">
    <source>
        <dbReference type="Pfam" id="PF13274"/>
    </source>
</evidence>
<reference evidence="2" key="4">
    <citation type="journal article" date="2023" name="Front Nutr">
        <title>Lactiplantibacillus pentosus P2020 protects the hyperuricemia and renal inflammation in mice.</title>
        <authorList>
            <person name="Wang Z."/>
            <person name="Song L."/>
            <person name="Li X."/>
            <person name="Xiao Y."/>
            <person name="Huang Y."/>
            <person name="Zhang Y."/>
            <person name="Li J."/>
            <person name="Li M."/>
            <person name="Ren Z."/>
        </authorList>
    </citation>
    <scope>NUCLEOTIDE SEQUENCE</scope>
    <source>
        <strain evidence="2">P2000</strain>
    </source>
</reference>
<dbReference type="EMBL" id="RDCJ01000038">
    <property type="protein sequence ID" value="RMW50599.1"/>
    <property type="molecule type" value="Genomic_DNA"/>
</dbReference>
<dbReference type="Proteomes" id="UP001151834">
    <property type="component" value="Unassembled WGS sequence"/>
</dbReference>
<protein>
    <submittedName>
        <fullName evidence="2">DUF4065 domain-containing protein</fullName>
    </submittedName>
</protein>
<reference evidence="4 6" key="1">
    <citation type="submission" date="2018-03" db="EMBL/GenBank/DDBJ databases">
        <title>Draft Genome Sequences of six Lactobacillus pentosus Strains Isolated from Brines of Traditionally Fermented Spanish-Style Green Table Olives.</title>
        <authorList>
            <person name="Calero-Delgado B."/>
            <person name="Martin-Platero A.M."/>
            <person name="Perez-Pulido A.J."/>
            <person name="Benitez-Cabello A."/>
            <person name="Casimiro-Soriguer C.S."/>
            <person name="Martinez-Bueno M."/>
            <person name="Arroyo-Lopez F.N."/>
            <person name="Rodriguez-Gomez F."/>
            <person name="Bautista-Gallego J."/>
            <person name="Garrido-Fernandez A."/>
            <person name="Jimenez-Diaz R."/>
        </authorList>
    </citation>
    <scope>NUCLEOTIDE SEQUENCE [LARGE SCALE GENOMIC DNA]</scope>
    <source>
        <strain evidence="4 6">IG2</strain>
    </source>
</reference>
<name>A0A241RTB2_LACPE</name>
<dbReference type="Proteomes" id="UP001263852">
    <property type="component" value="Unassembled WGS sequence"/>
</dbReference>
<dbReference type="InterPro" id="IPR025272">
    <property type="entry name" value="SocA_Panacea"/>
</dbReference>
<feature type="domain" description="Antitoxin SocA-like Panacea" evidence="1">
    <location>
        <begin position="6"/>
        <end position="99"/>
    </location>
</feature>
<dbReference type="EMBL" id="PVOB01000278">
    <property type="protein sequence ID" value="PRO91343.1"/>
    <property type="molecule type" value="Genomic_DNA"/>
</dbReference>
<accession>A0A241RTB2</accession>
<dbReference type="Proteomes" id="UP000276249">
    <property type="component" value="Unassembled WGS sequence"/>
</dbReference>
<evidence type="ECO:0000313" key="8">
    <source>
        <dbReference type="Proteomes" id="UP001151834"/>
    </source>
</evidence>
<comment type="caution">
    <text evidence="2">The sequence shown here is derived from an EMBL/GenBank/DDBJ whole genome shotgun (WGS) entry which is preliminary data.</text>
</comment>
<sequence length="131" mass="15091">MSDKKLQKLSYYAVAWGWALFNRPIVHNDRFEAWVHGPVSPQLYQEYREHGWNKIAAPVKEAHAFDEEMTNLLESVWATYGDKSGNELEALTHTEAPWQAARIGLHPDDACHNVISPQTMRQFYLSIYSGD</sequence>
<dbReference type="Proteomes" id="UP000238378">
    <property type="component" value="Unassembled WGS sequence"/>
</dbReference>
<dbReference type="Pfam" id="PF13274">
    <property type="entry name" value="SocA_Panacea"/>
    <property type="match status" value="1"/>
</dbReference>
<dbReference type="EMBL" id="JAPEQV010000009">
    <property type="protein sequence ID" value="MDF2312931.1"/>
    <property type="molecule type" value="Genomic_DNA"/>
</dbReference>
<reference evidence="5 7" key="2">
    <citation type="submission" date="2018-10" db="EMBL/GenBank/DDBJ databases">
        <title>Genome sequences of five Lactobacillus pentosus strains isolated from brines of traditionally fermented spanish-style green table olives and differences between them.</title>
        <authorList>
            <person name="Jimenez Diaz R."/>
        </authorList>
    </citation>
    <scope>NUCLEOTIDE SEQUENCE [LARGE SCALE GENOMIC DNA]</scope>
    <source>
        <strain evidence="5 7">IG10</strain>
    </source>
</reference>
<dbReference type="EMBL" id="JAVLAO010000001">
    <property type="protein sequence ID" value="MDT7039155.1"/>
    <property type="molecule type" value="Genomic_DNA"/>
</dbReference>
<reference evidence="3" key="5">
    <citation type="submission" date="2023-08" db="EMBL/GenBank/DDBJ databases">
        <authorList>
            <person name="Page C.A."/>
            <person name="Perez-Diaz I.M."/>
        </authorList>
    </citation>
    <scope>NUCLEOTIDE SEQUENCE</scope>
    <source>
        <strain evidence="3">1.8.9</strain>
    </source>
</reference>
<keyword evidence="6" id="KW-1185">Reference proteome</keyword>
<evidence type="ECO:0000313" key="2">
    <source>
        <dbReference type="EMBL" id="MDF2312931.1"/>
    </source>
</evidence>
<organism evidence="2 8">
    <name type="scientific">Lactiplantibacillus pentosus</name>
    <name type="common">Lactobacillus pentosus</name>
    <dbReference type="NCBI Taxonomy" id="1589"/>
    <lineage>
        <taxon>Bacteria</taxon>
        <taxon>Bacillati</taxon>
        <taxon>Bacillota</taxon>
        <taxon>Bacilli</taxon>
        <taxon>Lactobacillales</taxon>
        <taxon>Lactobacillaceae</taxon>
        <taxon>Lactiplantibacillus</taxon>
    </lineage>
</organism>
<dbReference type="OrthoDB" id="9799173at2"/>
<dbReference type="GeneID" id="49393947"/>
<dbReference type="AlphaFoldDB" id="A0A241RTB2"/>
<evidence type="ECO:0000313" key="7">
    <source>
        <dbReference type="Proteomes" id="UP000276249"/>
    </source>
</evidence>
<reference evidence="2" key="3">
    <citation type="submission" date="2022-11" db="EMBL/GenBank/DDBJ databases">
        <authorList>
            <person name="Wang Z."/>
        </authorList>
    </citation>
    <scope>NUCLEOTIDE SEQUENCE</scope>
    <source>
        <strain evidence="2">P2000</strain>
    </source>
</reference>
<evidence type="ECO:0000313" key="3">
    <source>
        <dbReference type="EMBL" id="MDT7039155.1"/>
    </source>
</evidence>
<dbReference type="RefSeq" id="WP_003638676.1">
    <property type="nucleotide sequence ID" value="NZ_BJZC01000018.1"/>
</dbReference>
<gene>
    <name evidence="4" type="ORF">C6Y08_14630</name>
    <name evidence="5" type="ORF">D6U18_03135</name>
    <name evidence="2" type="ORF">OOJ94_08880</name>
    <name evidence="3" type="ORF">RI555_09180</name>
</gene>
<evidence type="ECO:0000313" key="6">
    <source>
        <dbReference type="Proteomes" id="UP000238378"/>
    </source>
</evidence>
<evidence type="ECO:0000313" key="4">
    <source>
        <dbReference type="EMBL" id="PRO91343.1"/>
    </source>
</evidence>